<reference evidence="1" key="1">
    <citation type="journal article" date="2021" name="Proc. Natl. Acad. Sci. U.S.A.">
        <title>A Catalog of Tens of Thousands of Viruses from Human Metagenomes Reveals Hidden Associations with Chronic Diseases.</title>
        <authorList>
            <person name="Tisza M.J."/>
            <person name="Buck C.B."/>
        </authorList>
    </citation>
    <scope>NUCLEOTIDE SEQUENCE</scope>
    <source>
        <strain evidence="1">CtqfO1</strain>
    </source>
</reference>
<sequence length="39" mass="4433">MNIKLVICAPIICFLQFFVFVGELSSRACEEIGAWIYHA</sequence>
<protein>
    <submittedName>
        <fullName evidence="1">Uncharacterized protein</fullName>
    </submittedName>
</protein>
<evidence type="ECO:0000313" key="1">
    <source>
        <dbReference type="EMBL" id="DAF57566.1"/>
    </source>
</evidence>
<name>A0A8S5T2U3_9CAUD</name>
<accession>A0A8S5T2U3</accession>
<organism evidence="1">
    <name type="scientific">Myoviridae sp. ctqfO1</name>
    <dbReference type="NCBI Taxonomy" id="2827710"/>
    <lineage>
        <taxon>Viruses</taxon>
        <taxon>Duplodnaviria</taxon>
        <taxon>Heunggongvirae</taxon>
        <taxon>Uroviricota</taxon>
        <taxon>Caudoviricetes</taxon>
    </lineage>
</organism>
<dbReference type="EMBL" id="BK032734">
    <property type="protein sequence ID" value="DAF57566.1"/>
    <property type="molecule type" value="Genomic_DNA"/>
</dbReference>
<proteinExistence type="predicted"/>